<dbReference type="PROSITE" id="PS51257">
    <property type="entry name" value="PROKAR_LIPOPROTEIN"/>
    <property type="match status" value="1"/>
</dbReference>
<reference evidence="3" key="1">
    <citation type="submission" date="2021-03" db="EMBL/GenBank/DDBJ databases">
        <title>Assistant Professor.</title>
        <authorList>
            <person name="Huq M.A."/>
        </authorList>
    </citation>
    <scope>NUCLEOTIDE SEQUENCE [LARGE SCALE GENOMIC DNA]</scope>
    <source>
        <strain evidence="3">MAH-28</strain>
    </source>
</reference>
<feature type="compositionally biased region" description="Polar residues" evidence="1">
    <location>
        <begin position="253"/>
        <end position="264"/>
    </location>
</feature>
<evidence type="ECO:0000313" key="3">
    <source>
        <dbReference type="Proteomes" id="UP000679126"/>
    </source>
</evidence>
<dbReference type="Proteomes" id="UP000679126">
    <property type="component" value="Unassembled WGS sequence"/>
</dbReference>
<proteinExistence type="predicted"/>
<comment type="caution">
    <text evidence="2">The sequence shown here is derived from an EMBL/GenBank/DDBJ whole genome shotgun (WGS) entry which is preliminary data.</text>
</comment>
<evidence type="ECO:0000256" key="1">
    <source>
        <dbReference type="SAM" id="MobiDB-lite"/>
    </source>
</evidence>
<protein>
    <recommendedName>
        <fullName evidence="4">DUF4595 domain-containing protein</fullName>
    </recommendedName>
</protein>
<keyword evidence="3" id="KW-1185">Reference proteome</keyword>
<evidence type="ECO:0000313" key="2">
    <source>
        <dbReference type="EMBL" id="MBO9154200.1"/>
    </source>
</evidence>
<name>A0ABS3YHM7_9BACT</name>
<accession>A0ABS3YHM7</accession>
<evidence type="ECO:0008006" key="4">
    <source>
        <dbReference type="Google" id="ProtNLM"/>
    </source>
</evidence>
<gene>
    <name evidence="2" type="ORF">J7I43_18385</name>
</gene>
<dbReference type="EMBL" id="JAGHKP010000003">
    <property type="protein sequence ID" value="MBO9154200.1"/>
    <property type="molecule type" value="Genomic_DNA"/>
</dbReference>
<dbReference type="Gene3D" id="2.180.10.10">
    <property type="entry name" value="RHS repeat-associated core"/>
    <property type="match status" value="1"/>
</dbReference>
<dbReference type="RefSeq" id="WP_209147319.1">
    <property type="nucleotide sequence ID" value="NZ_JAGHKP010000003.1"/>
</dbReference>
<organism evidence="2 3">
    <name type="scientific">Chitinophaga chungangae</name>
    <dbReference type="NCBI Taxonomy" id="2821488"/>
    <lineage>
        <taxon>Bacteria</taxon>
        <taxon>Pseudomonadati</taxon>
        <taxon>Bacteroidota</taxon>
        <taxon>Chitinophagia</taxon>
        <taxon>Chitinophagales</taxon>
        <taxon>Chitinophagaceae</taxon>
        <taxon>Chitinophaga</taxon>
    </lineage>
</organism>
<sequence>MKRKLWLCCLVFGTLAACSKKDKDNAPSAAAKYLTQMTQETGGITTAYTLSYDDKKRLTAYVEKEEGVLTTERALTYDASGRLVKLKNDHPQEGTYEEYTFTYNAAGVPEKYVRKISDDDGLKTTINGTYTIANGKVTRITEKDTDPENPIEIYMDFTYAGNNVTKVAVSSDEAPTVVSSIELTHGGKKNPLRAGLQLNYALLSDLALEALSENETLTMELRIGNNVQLQSTTTYQYDAQGYPTSSEEHENGSNEVTKTTYQYK</sequence>
<feature type="region of interest" description="Disordered" evidence="1">
    <location>
        <begin position="239"/>
        <end position="264"/>
    </location>
</feature>